<keyword evidence="3 8" id="KW-0732">Signal</keyword>
<evidence type="ECO:0000313" key="11">
    <source>
        <dbReference type="Proteomes" id="UP000570595"/>
    </source>
</evidence>
<gene>
    <name evidence="10" type="ORF">FOZ61_000408</name>
</gene>
<dbReference type="CDD" id="cd07308">
    <property type="entry name" value="lectin_leg-like"/>
    <property type="match status" value="1"/>
</dbReference>
<sequence>MIRRSSLFLLVLLLGLLFCADAEEEEYSYRRRNRGKRARRMELMRHSFVSPLTYSNTLGDWFMNGATVATDDHVILTPSIAQRYGIFMHTMPIDTNDFEILFDVSVSDGPSGSRDSGFALWFTTMNYTAEFSKVRDELQKGDNKKDWKNAFKALDYSLLGQKSRFDGFGVVFTPKGASGDEHTVSIITNRNDRALSFDMDVPDRESSARVNLHGMGVPFRIGIRVRPDLIMVRYRDANRRWQELTAKRGVTVPSSGYIGFTSWSGDSLPTEKVSVVDMHVYNMDMRRPGETLMQEVVDELSDGGKIDWKEVSPGPGGVCSAPSHLLLTSDIGEDTFQQTLTLQKITDMLVNYIQTTQPEMAKMHSQLGKITHHIVDLESRMKQLRKEIKATSEGSGGLSTLKNQMVGLREMLTRESGDHKDRVEKVREQLTIADGSEGRSMIGDDLEDSISSSHSLANKLFMLCIIVVVVGGLYVWRQLQVVEKKHLF</sequence>
<evidence type="ECO:0000259" key="9">
    <source>
        <dbReference type="PROSITE" id="PS51328"/>
    </source>
</evidence>
<evidence type="ECO:0000256" key="6">
    <source>
        <dbReference type="SAM" id="Coils"/>
    </source>
</evidence>
<keyword evidence="4 7" id="KW-1133">Transmembrane helix</keyword>
<dbReference type="Proteomes" id="UP000570595">
    <property type="component" value="Unassembled WGS sequence"/>
</dbReference>
<evidence type="ECO:0000256" key="1">
    <source>
        <dbReference type="ARBA" id="ARBA00004479"/>
    </source>
</evidence>
<protein>
    <recommendedName>
        <fullName evidence="9">L-type lectin-like domain-containing protein</fullName>
    </recommendedName>
</protein>
<dbReference type="OrthoDB" id="270293at2759"/>
<feature type="chain" id="PRO_5029630043" description="L-type lectin-like domain-containing protein" evidence="8">
    <location>
        <begin position="23"/>
        <end position="488"/>
    </location>
</feature>
<keyword evidence="6" id="KW-0175">Coiled coil</keyword>
<dbReference type="GO" id="GO:0005793">
    <property type="term" value="C:endoplasmic reticulum-Golgi intermediate compartment"/>
    <property type="evidence" value="ECO:0007669"/>
    <property type="project" value="TreeGrafter"/>
</dbReference>
<feature type="transmembrane region" description="Helical" evidence="7">
    <location>
        <begin position="456"/>
        <end position="476"/>
    </location>
</feature>
<accession>A0A7J6LZY6</accession>
<comment type="subcellular location">
    <subcellularLocation>
        <location evidence="1">Membrane</location>
        <topology evidence="1">Single-pass type I membrane protein</topology>
    </subcellularLocation>
</comment>
<name>A0A7J6LZY6_PEROL</name>
<dbReference type="AlphaFoldDB" id="A0A7J6LZY6"/>
<evidence type="ECO:0000256" key="3">
    <source>
        <dbReference type="ARBA" id="ARBA00022729"/>
    </source>
</evidence>
<evidence type="ECO:0000256" key="8">
    <source>
        <dbReference type="SAM" id="SignalP"/>
    </source>
</evidence>
<keyword evidence="2 7" id="KW-0812">Transmembrane</keyword>
<feature type="coiled-coil region" evidence="6">
    <location>
        <begin position="367"/>
        <end position="394"/>
    </location>
</feature>
<proteinExistence type="predicted"/>
<dbReference type="PANTHER" id="PTHR12223">
    <property type="entry name" value="VESICULAR MANNOSE-BINDING LECTIN"/>
    <property type="match status" value="1"/>
</dbReference>
<dbReference type="GO" id="GO:0030134">
    <property type="term" value="C:COPII-coated ER to Golgi transport vesicle"/>
    <property type="evidence" value="ECO:0007669"/>
    <property type="project" value="TreeGrafter"/>
</dbReference>
<comment type="caution">
    <text evidence="10">The sequence shown here is derived from an EMBL/GenBank/DDBJ whole genome shotgun (WGS) entry which is preliminary data.</text>
</comment>
<evidence type="ECO:0000256" key="5">
    <source>
        <dbReference type="ARBA" id="ARBA00023136"/>
    </source>
</evidence>
<dbReference type="GO" id="GO:0005789">
    <property type="term" value="C:endoplasmic reticulum membrane"/>
    <property type="evidence" value="ECO:0007669"/>
    <property type="project" value="TreeGrafter"/>
</dbReference>
<dbReference type="InterPro" id="IPR005052">
    <property type="entry name" value="Lectin_leg"/>
</dbReference>
<dbReference type="Pfam" id="PF03388">
    <property type="entry name" value="Lectin_leg-like"/>
    <property type="match status" value="1"/>
</dbReference>
<dbReference type="Gene3D" id="2.60.120.200">
    <property type="match status" value="1"/>
</dbReference>
<reference evidence="10 11" key="1">
    <citation type="submission" date="2020-04" db="EMBL/GenBank/DDBJ databases">
        <title>Perkinsus olseni comparative genomics.</title>
        <authorList>
            <person name="Bogema D.R."/>
        </authorList>
    </citation>
    <scope>NUCLEOTIDE SEQUENCE [LARGE SCALE GENOMIC DNA]</scope>
    <source>
        <strain evidence="10">ATCC PRA-179</strain>
    </source>
</reference>
<dbReference type="EMBL" id="JABAHT010000107">
    <property type="protein sequence ID" value="KAF4664862.1"/>
    <property type="molecule type" value="Genomic_DNA"/>
</dbReference>
<dbReference type="InterPro" id="IPR013320">
    <property type="entry name" value="ConA-like_dom_sf"/>
</dbReference>
<organism evidence="10 11">
    <name type="scientific">Perkinsus olseni</name>
    <name type="common">Perkinsus atlanticus</name>
    <dbReference type="NCBI Taxonomy" id="32597"/>
    <lineage>
        <taxon>Eukaryota</taxon>
        <taxon>Sar</taxon>
        <taxon>Alveolata</taxon>
        <taxon>Perkinsozoa</taxon>
        <taxon>Perkinsea</taxon>
        <taxon>Perkinsida</taxon>
        <taxon>Perkinsidae</taxon>
        <taxon>Perkinsus</taxon>
    </lineage>
</organism>
<evidence type="ECO:0000313" key="10">
    <source>
        <dbReference type="EMBL" id="KAF4664862.1"/>
    </source>
</evidence>
<evidence type="ECO:0000256" key="4">
    <source>
        <dbReference type="ARBA" id="ARBA00022989"/>
    </source>
</evidence>
<dbReference type="SUPFAM" id="SSF49899">
    <property type="entry name" value="Concanavalin A-like lectins/glucanases"/>
    <property type="match status" value="1"/>
</dbReference>
<dbReference type="GO" id="GO:0005537">
    <property type="term" value="F:D-mannose binding"/>
    <property type="evidence" value="ECO:0007669"/>
    <property type="project" value="TreeGrafter"/>
</dbReference>
<dbReference type="GO" id="GO:0000139">
    <property type="term" value="C:Golgi membrane"/>
    <property type="evidence" value="ECO:0007669"/>
    <property type="project" value="TreeGrafter"/>
</dbReference>
<dbReference type="PROSITE" id="PS51328">
    <property type="entry name" value="L_LECTIN_LIKE"/>
    <property type="match status" value="1"/>
</dbReference>
<feature type="domain" description="L-type lectin-like" evidence="9">
    <location>
        <begin position="40"/>
        <end position="283"/>
    </location>
</feature>
<evidence type="ECO:0000256" key="7">
    <source>
        <dbReference type="SAM" id="Phobius"/>
    </source>
</evidence>
<keyword evidence="5 7" id="KW-0472">Membrane</keyword>
<dbReference type="InterPro" id="IPR051136">
    <property type="entry name" value="Intracellular_Lectin-GPT"/>
</dbReference>
<evidence type="ECO:0000256" key="2">
    <source>
        <dbReference type="ARBA" id="ARBA00022692"/>
    </source>
</evidence>
<feature type="signal peptide" evidence="8">
    <location>
        <begin position="1"/>
        <end position="22"/>
    </location>
</feature>
<dbReference type="PANTHER" id="PTHR12223:SF28">
    <property type="entry name" value="LECTIN, MANNOSE BINDING 1 LIKE"/>
    <property type="match status" value="1"/>
</dbReference>
<dbReference type="GO" id="GO:0006888">
    <property type="term" value="P:endoplasmic reticulum to Golgi vesicle-mediated transport"/>
    <property type="evidence" value="ECO:0007669"/>
    <property type="project" value="TreeGrafter"/>
</dbReference>